<evidence type="ECO:0008006" key="5">
    <source>
        <dbReference type="Google" id="ProtNLM"/>
    </source>
</evidence>
<reference evidence="3" key="1">
    <citation type="submission" date="2016-11" db="EMBL/GenBank/DDBJ databases">
        <authorList>
            <person name="Varghese N."/>
            <person name="Submissions S."/>
        </authorList>
    </citation>
    <scope>NUCLEOTIDE SEQUENCE [LARGE SCALE GENOMIC DNA]</scope>
    <source>
        <strain evidence="3">DSM 16785</strain>
    </source>
</reference>
<evidence type="ECO:0000259" key="2">
    <source>
        <dbReference type="Pfam" id="PF22747"/>
    </source>
</evidence>
<dbReference type="Pfam" id="PF09862">
    <property type="entry name" value="DUF2089"/>
    <property type="match status" value="1"/>
</dbReference>
<dbReference type="InterPro" id="IPR018658">
    <property type="entry name" value="DUF2089"/>
</dbReference>
<dbReference type="OrthoDB" id="9797643at2"/>
<dbReference type="Pfam" id="PF22747">
    <property type="entry name" value="Zn_ribbon_DUF2089"/>
    <property type="match status" value="1"/>
</dbReference>
<feature type="domain" description="DUF2089" evidence="2">
    <location>
        <begin position="10"/>
        <end position="41"/>
    </location>
</feature>
<proteinExistence type="predicted"/>
<dbReference type="RefSeq" id="WP_072864955.1">
    <property type="nucleotide sequence ID" value="NZ_FQUI01000023.1"/>
</dbReference>
<keyword evidence="4" id="KW-1185">Reference proteome</keyword>
<feature type="domain" description="DUF2089" evidence="1">
    <location>
        <begin position="43"/>
        <end position="88"/>
    </location>
</feature>
<dbReference type="AlphaFoldDB" id="A0A1M4XJR7"/>
<gene>
    <name evidence="3" type="ORF">SAMN02745164_01449</name>
</gene>
<organism evidence="3 4">
    <name type="scientific">Marinitoga hydrogenitolerans (strain DSM 16785 / JCM 12826 / AT1271)</name>
    <dbReference type="NCBI Taxonomy" id="1122195"/>
    <lineage>
        <taxon>Bacteria</taxon>
        <taxon>Thermotogati</taxon>
        <taxon>Thermotogota</taxon>
        <taxon>Thermotogae</taxon>
        <taxon>Petrotogales</taxon>
        <taxon>Petrotogaceae</taxon>
        <taxon>Marinitoga</taxon>
    </lineage>
</organism>
<evidence type="ECO:0000313" key="3">
    <source>
        <dbReference type="EMBL" id="SHE93897.1"/>
    </source>
</evidence>
<dbReference type="InterPro" id="IPR053957">
    <property type="entry name" value="DUF2089_Zn_ribbon"/>
</dbReference>
<evidence type="ECO:0000259" key="1">
    <source>
        <dbReference type="Pfam" id="PF09862"/>
    </source>
</evidence>
<evidence type="ECO:0000313" key="4">
    <source>
        <dbReference type="Proteomes" id="UP000184334"/>
    </source>
</evidence>
<dbReference type="STRING" id="1122195.SAMN02745164_01449"/>
<comment type="caution">
    <text evidence="3">The sequence shown here is derived from an EMBL/GenBank/DDBJ whole genome shotgun (WGS) entry which is preliminary data.</text>
</comment>
<dbReference type="Proteomes" id="UP000184334">
    <property type="component" value="Unassembled WGS sequence"/>
</dbReference>
<sequence>MKKNNRLTRCPVCGGELIISEFKCPECDVTIRGSFYLDDFARLSDEQLYFLKIFIKNRGNLSDVQKEIGISYPTAKARLEGVVRAMGFSEEKSNIDTLKILEKIEKGELTPEEAKEILRGERGEK</sequence>
<dbReference type="EMBL" id="FQUI01000023">
    <property type="protein sequence ID" value="SHE93897.1"/>
    <property type="molecule type" value="Genomic_DNA"/>
</dbReference>
<protein>
    <recommendedName>
        <fullName evidence="5">DUF2089 domain-containing protein</fullName>
    </recommendedName>
</protein>
<accession>A0A1M4XJR7</accession>
<name>A0A1M4XJR7_MARH1</name>